<evidence type="ECO:0000313" key="2">
    <source>
        <dbReference type="EMBL" id="TRY85590.1"/>
    </source>
</evidence>
<sequence length="128" mass="14541">MYTPVTFLTDSLANEDQNHIMLNSGSLKNTVHISAFTPDYKSLPQRISAIKLKGSDQWRVHSPSWCWYLIQEEDFVLRMLSAMPNEVNECSSERLELRSSHFRRGHSTSPPMGALDRSVSSKVVKTVS</sequence>
<organism evidence="2 3">
    <name type="scientific">Danionella cerebrum</name>
    <dbReference type="NCBI Taxonomy" id="2873325"/>
    <lineage>
        <taxon>Eukaryota</taxon>
        <taxon>Metazoa</taxon>
        <taxon>Chordata</taxon>
        <taxon>Craniata</taxon>
        <taxon>Vertebrata</taxon>
        <taxon>Euteleostomi</taxon>
        <taxon>Actinopterygii</taxon>
        <taxon>Neopterygii</taxon>
        <taxon>Teleostei</taxon>
        <taxon>Ostariophysi</taxon>
        <taxon>Cypriniformes</taxon>
        <taxon>Danionidae</taxon>
        <taxon>Danioninae</taxon>
        <taxon>Danionella</taxon>
    </lineage>
</organism>
<gene>
    <name evidence="2" type="ORF">DNTS_010166</name>
</gene>
<dbReference type="AlphaFoldDB" id="A0A553Q6M4"/>
<comment type="caution">
    <text evidence="2">The sequence shown here is derived from an EMBL/GenBank/DDBJ whole genome shotgun (WGS) entry which is preliminary data.</text>
</comment>
<feature type="compositionally biased region" description="Low complexity" evidence="1">
    <location>
        <begin position="118"/>
        <end position="128"/>
    </location>
</feature>
<name>A0A553Q6M4_9TELE</name>
<evidence type="ECO:0000313" key="3">
    <source>
        <dbReference type="Proteomes" id="UP000316079"/>
    </source>
</evidence>
<dbReference type="OrthoDB" id="10058001at2759"/>
<reference evidence="2 3" key="1">
    <citation type="journal article" date="2019" name="Sci. Data">
        <title>Hybrid genome assembly and annotation of Danionella translucida.</title>
        <authorList>
            <person name="Kadobianskyi M."/>
            <person name="Schulze L."/>
            <person name="Schuelke M."/>
            <person name="Judkewitz B."/>
        </authorList>
    </citation>
    <scope>NUCLEOTIDE SEQUENCE [LARGE SCALE GENOMIC DNA]</scope>
    <source>
        <strain evidence="3">Bolton</strain>
        <tissue evidence="2">Whole-body</tissue>
    </source>
</reference>
<evidence type="ECO:0000256" key="1">
    <source>
        <dbReference type="SAM" id="MobiDB-lite"/>
    </source>
</evidence>
<dbReference type="EMBL" id="SRMA01026269">
    <property type="protein sequence ID" value="TRY85590.1"/>
    <property type="molecule type" value="Genomic_DNA"/>
</dbReference>
<keyword evidence="3" id="KW-1185">Reference proteome</keyword>
<accession>A0A553Q6M4</accession>
<dbReference type="Proteomes" id="UP000316079">
    <property type="component" value="Unassembled WGS sequence"/>
</dbReference>
<protein>
    <submittedName>
        <fullName evidence="2">Uncharacterized protein</fullName>
    </submittedName>
</protein>
<feature type="region of interest" description="Disordered" evidence="1">
    <location>
        <begin position="100"/>
        <end position="128"/>
    </location>
</feature>
<proteinExistence type="predicted"/>